<dbReference type="GO" id="GO:0005737">
    <property type="term" value="C:cytoplasm"/>
    <property type="evidence" value="ECO:0007669"/>
    <property type="project" value="TreeGrafter"/>
</dbReference>
<feature type="domain" description="THIF-type NAD/FAD binding fold" evidence="9">
    <location>
        <begin position="8"/>
        <end position="445"/>
    </location>
</feature>
<keyword evidence="4" id="KW-0833">Ubl conjugation pathway</keyword>
<dbReference type="Gene3D" id="3.40.50.720">
    <property type="entry name" value="NAD(P)-binding Rossmann-like Domain"/>
    <property type="match status" value="1"/>
</dbReference>
<feature type="compositionally biased region" description="Basic and acidic residues" evidence="8">
    <location>
        <begin position="282"/>
        <end position="291"/>
    </location>
</feature>
<evidence type="ECO:0000256" key="7">
    <source>
        <dbReference type="PIRSR" id="PIRSR039133-3"/>
    </source>
</evidence>
<dbReference type="Proteomes" id="UP000195521">
    <property type="component" value="Unassembled WGS sequence"/>
</dbReference>
<feature type="binding site" evidence="6">
    <location>
        <begin position="117"/>
        <end position="122"/>
    </location>
    <ligand>
        <name>ATP</name>
        <dbReference type="ChEBI" id="CHEBI:30616"/>
    </ligand>
</feature>
<gene>
    <name evidence="12" type="ORF">PGO_145430</name>
</gene>
<feature type="binding site" evidence="7">
    <location>
        <position position="501"/>
    </location>
    <ligand>
        <name>Zn(2+)</name>
        <dbReference type="ChEBI" id="CHEBI:29105"/>
    </ligand>
</feature>
<feature type="active site" description="Glycyl thioester intermediate" evidence="5">
    <location>
        <position position="173"/>
    </location>
</feature>
<evidence type="ECO:0000259" key="9">
    <source>
        <dbReference type="Pfam" id="PF00899"/>
    </source>
</evidence>
<evidence type="ECO:0000256" key="3">
    <source>
        <dbReference type="ARBA" id="ARBA00022598"/>
    </source>
</evidence>
<protein>
    <recommendedName>
        <fullName evidence="4">SUMO-activating enzyme subunit</fullName>
    </recommendedName>
</protein>
<evidence type="ECO:0000256" key="5">
    <source>
        <dbReference type="PIRSR" id="PIRSR039133-1"/>
    </source>
</evidence>
<evidence type="ECO:0000313" key="13">
    <source>
        <dbReference type="Proteomes" id="UP000195521"/>
    </source>
</evidence>
<dbReference type="UniPathway" id="UPA00886"/>
<keyword evidence="4 7" id="KW-0862">Zinc</keyword>
<keyword evidence="4 7" id="KW-0479">Metal-binding</keyword>
<dbReference type="InterPro" id="IPR045886">
    <property type="entry name" value="ThiF/MoeB/HesA"/>
</dbReference>
<comment type="pathway">
    <text evidence="4">Protein modification; protein sumoylation.</text>
</comment>
<evidence type="ECO:0000256" key="2">
    <source>
        <dbReference type="ARBA" id="ARBA00005673"/>
    </source>
</evidence>
<dbReference type="Pfam" id="PF00899">
    <property type="entry name" value="ThiF"/>
    <property type="match status" value="1"/>
</dbReference>
<dbReference type="InterPro" id="IPR028077">
    <property type="entry name" value="UAE_UbL_dom"/>
</dbReference>
<dbReference type="InterPro" id="IPR035985">
    <property type="entry name" value="Ubiquitin-activating_enz"/>
</dbReference>
<dbReference type="InterPro" id="IPR042063">
    <property type="entry name" value="Ubi_acti_E1_SCCH"/>
</dbReference>
<dbReference type="GO" id="GO:0019948">
    <property type="term" value="F:SUMO activating enzyme activity"/>
    <property type="evidence" value="ECO:0007669"/>
    <property type="project" value="UniProtKB-UniRule"/>
</dbReference>
<dbReference type="InterPro" id="IPR019572">
    <property type="entry name" value="UBA_E1_SCCH"/>
</dbReference>
<dbReference type="GeneID" id="39750491"/>
<feature type="region of interest" description="Disordered" evidence="8">
    <location>
        <begin position="618"/>
        <end position="664"/>
    </location>
</feature>
<dbReference type="PANTHER" id="PTHR10953">
    <property type="entry name" value="UBIQUITIN-ACTIVATING ENZYME E1"/>
    <property type="match status" value="1"/>
</dbReference>
<evidence type="ECO:0000313" key="12">
    <source>
        <dbReference type="EMBL" id="GAW83745.1"/>
    </source>
</evidence>
<comment type="caution">
    <text evidence="12">The sequence shown here is derived from an EMBL/GenBank/DDBJ whole genome shotgun (WGS) entry which is preliminary data.</text>
</comment>
<dbReference type="Pfam" id="PF14732">
    <property type="entry name" value="UAE_UbL"/>
    <property type="match status" value="1"/>
</dbReference>
<dbReference type="UniPathway" id="UPA00143"/>
<feature type="binding site" evidence="6">
    <location>
        <position position="50"/>
    </location>
    <ligand>
        <name>ATP</name>
        <dbReference type="ChEBI" id="CHEBI:30616"/>
    </ligand>
</feature>
<dbReference type="InterPro" id="IPR000594">
    <property type="entry name" value="ThiF_NAD_FAD-bd"/>
</dbReference>
<evidence type="ECO:0000256" key="4">
    <source>
        <dbReference type="PIRNR" id="PIRNR039133"/>
    </source>
</evidence>
<feature type="region of interest" description="Disordered" evidence="8">
    <location>
        <begin position="274"/>
        <end position="337"/>
    </location>
</feature>
<feature type="domain" description="Ubiquitin-activating enzyme SCCH" evidence="10">
    <location>
        <begin position="318"/>
        <end position="411"/>
    </location>
</feature>
<dbReference type="GO" id="GO:0046872">
    <property type="term" value="F:metal ion binding"/>
    <property type="evidence" value="ECO:0007669"/>
    <property type="project" value="UniProtKB-KW"/>
</dbReference>
<evidence type="ECO:0000256" key="6">
    <source>
        <dbReference type="PIRSR" id="PIRSR039133-2"/>
    </source>
</evidence>
<dbReference type="EMBL" id="BDQF01000015">
    <property type="protein sequence ID" value="GAW83745.1"/>
    <property type="molecule type" value="Genomic_DNA"/>
</dbReference>
<evidence type="ECO:0000256" key="8">
    <source>
        <dbReference type="SAM" id="MobiDB-lite"/>
    </source>
</evidence>
<feature type="binding site" evidence="7">
    <location>
        <position position="161"/>
    </location>
    <ligand>
        <name>Zn(2+)</name>
        <dbReference type="ChEBI" id="CHEBI:29105"/>
    </ligand>
</feature>
<evidence type="ECO:0000256" key="1">
    <source>
        <dbReference type="ARBA" id="ARBA00004906"/>
    </source>
</evidence>
<dbReference type="InterPro" id="IPR030661">
    <property type="entry name" value="Uba2"/>
</dbReference>
<feature type="binding site" evidence="6">
    <location>
        <begin position="26"/>
        <end position="31"/>
    </location>
    <ligand>
        <name>ATP</name>
        <dbReference type="ChEBI" id="CHEBI:30616"/>
    </ligand>
</feature>
<keyword evidence="13" id="KW-1185">Reference proteome</keyword>
<evidence type="ECO:0000259" key="10">
    <source>
        <dbReference type="Pfam" id="PF10585"/>
    </source>
</evidence>
<keyword evidence="3" id="KW-0436">Ligase</keyword>
<reference evidence="13" key="1">
    <citation type="submission" date="2017-04" db="EMBL/GenBank/DDBJ databases">
        <title>Plasmodium gonderi genome.</title>
        <authorList>
            <person name="Arisue N."/>
            <person name="Honma H."/>
            <person name="Kawai S."/>
            <person name="Tougan T."/>
            <person name="Tanabe K."/>
            <person name="Horii T."/>
        </authorList>
    </citation>
    <scope>NUCLEOTIDE SEQUENCE [LARGE SCALE GENOMIC DNA]</scope>
    <source>
        <strain evidence="13">ATCC 30045</strain>
    </source>
</reference>
<sequence length="683" mass="79826">MHKTLRKIFDSKICDKIENMKILLVGAGGIGSEFLKNIITIGCRNIDIIDIDTIDITNLNRQFLFKKEDVKKYKSFVAKERALKHCKDLNINAYTFDVCTMKSSDISKYDYVINALDNIKARKYVNKLCIMEKKVLIEAGSTGYNGQVYPIFSNETKCYNCEEKPKNKTYAICTIRQTPSLPEHCVAWGRLIFETFFCKSDNETLIDIKNHIEEESKKRNMEQKEIIIYIFNYLFHDTIKELAVLKKDYATEPIPILFQWNNLLQNVPTETAHSNIWNNDNVNEKKEENKSGKIKKGNHEQVTPASPKEEPNERTNEKRDSKVDENSKSHKHKGSEQSNIKLCSQNIWNKEECVKMYIESFNKLYKNLNINKQVEEYIIFDKDDDDCMNFITAISNLRMMNFSIKQKSKFDVQSIAGNIIPAISSTNAIVASLQIFQLIHVIEYFERAKGDEKEVQKTTLRDSKAKHVWVKSIVSGNKMFSRGNIVNAEILEAPNPNCYICQQPMIDIYIKSFNDITLYDFVKDICTNELSFLYPFLDKQDRNIFDYDLFLENDKEYIKSLYNSLAYWDIKNDEVLILTDFQNDKDQLEIHLKEDPSLQTPFHIKQKIAKKRKAEIFHKKEGEEEEEEEEEKGPLSDSTKKRKHINQDEPERNKKKAHTMDMVQEIVIDDDEEKVNENMVLID</sequence>
<dbReference type="GO" id="GO:0016925">
    <property type="term" value="P:protein sumoylation"/>
    <property type="evidence" value="ECO:0007669"/>
    <property type="project" value="UniProtKB-UniRule"/>
</dbReference>
<feature type="domain" description="Ubiquitin/SUMO-activating enzyme ubiquitin-like" evidence="11">
    <location>
        <begin position="512"/>
        <end position="597"/>
    </location>
</feature>
<comment type="similarity">
    <text evidence="2 4">Belongs to the ubiquitin-activating E1 family.</text>
</comment>
<dbReference type="AlphaFoldDB" id="A0A1Y1JQH3"/>
<comment type="subunit">
    <text evidence="4">Heterodimer.</text>
</comment>
<evidence type="ECO:0000259" key="11">
    <source>
        <dbReference type="Pfam" id="PF14732"/>
    </source>
</evidence>
<dbReference type="GO" id="GO:0031510">
    <property type="term" value="C:SUMO activating enzyme complex"/>
    <property type="evidence" value="ECO:0007669"/>
    <property type="project" value="UniProtKB-UniRule"/>
</dbReference>
<dbReference type="GO" id="GO:0005524">
    <property type="term" value="F:ATP binding"/>
    <property type="evidence" value="ECO:0007669"/>
    <property type="project" value="UniProtKB-UniRule"/>
</dbReference>
<name>A0A1Y1JQH3_PLAGO</name>
<dbReference type="OMA" id="TPSEHIH"/>
<keyword evidence="4 6" id="KW-0547">Nucleotide-binding</keyword>
<dbReference type="SUPFAM" id="SSF69572">
    <property type="entry name" value="Activating enzymes of the ubiquitin-like proteins"/>
    <property type="match status" value="1"/>
</dbReference>
<dbReference type="Pfam" id="PF10585">
    <property type="entry name" value="UBA_E1_SCCH"/>
    <property type="match status" value="1"/>
</dbReference>
<feature type="binding site" evidence="6">
    <location>
        <position position="74"/>
    </location>
    <ligand>
        <name>ATP</name>
        <dbReference type="ChEBI" id="CHEBI:30616"/>
    </ligand>
</feature>
<keyword evidence="4 6" id="KW-0067">ATP-binding</keyword>
<feature type="compositionally biased region" description="Basic and acidic residues" evidence="8">
    <location>
        <begin position="307"/>
        <end position="328"/>
    </location>
</feature>
<dbReference type="Gene3D" id="1.10.10.2660">
    <property type="entry name" value="Ubiquitin-activating enzyme E1, SCCH domain"/>
    <property type="match status" value="1"/>
</dbReference>
<feature type="binding site" evidence="7">
    <location>
        <position position="498"/>
    </location>
    <ligand>
        <name>Zn(2+)</name>
        <dbReference type="ChEBI" id="CHEBI:29105"/>
    </ligand>
</feature>
<accession>A0A1Y1JQH3</accession>
<organism evidence="12 13">
    <name type="scientific">Plasmodium gonderi</name>
    <dbReference type="NCBI Taxonomy" id="77519"/>
    <lineage>
        <taxon>Eukaryota</taxon>
        <taxon>Sar</taxon>
        <taxon>Alveolata</taxon>
        <taxon>Apicomplexa</taxon>
        <taxon>Aconoidasida</taxon>
        <taxon>Haemosporida</taxon>
        <taxon>Plasmodiidae</taxon>
        <taxon>Plasmodium</taxon>
        <taxon>Plasmodium (Plasmodium)</taxon>
    </lineage>
</organism>
<feature type="binding site" evidence="6">
    <location>
        <begin position="58"/>
        <end position="61"/>
    </location>
    <ligand>
        <name>ATP</name>
        <dbReference type="ChEBI" id="CHEBI:30616"/>
    </ligand>
</feature>
<dbReference type="GO" id="GO:0016567">
    <property type="term" value="P:protein ubiquitination"/>
    <property type="evidence" value="ECO:0007669"/>
    <property type="project" value="UniProtKB-UniPathway"/>
</dbReference>
<dbReference type="RefSeq" id="XP_028546334.1">
    <property type="nucleotide sequence ID" value="XM_028690533.1"/>
</dbReference>
<dbReference type="OrthoDB" id="10255449at2759"/>
<dbReference type="PANTHER" id="PTHR10953:SF5">
    <property type="entry name" value="SUMO-ACTIVATING ENZYME SUBUNIT 2"/>
    <property type="match status" value="1"/>
</dbReference>
<feature type="binding site" evidence="7">
    <location>
        <position position="158"/>
    </location>
    <ligand>
        <name>Zn(2+)</name>
        <dbReference type="ChEBI" id="CHEBI:29105"/>
    </ligand>
</feature>
<comment type="pathway">
    <text evidence="1">Protein modification; protein ubiquitination.</text>
</comment>
<dbReference type="PIRSF" id="PIRSF039133">
    <property type="entry name" value="SUMO_E1B"/>
    <property type="match status" value="1"/>
</dbReference>
<proteinExistence type="inferred from homology"/>